<feature type="region of interest" description="Disordered" evidence="1">
    <location>
        <begin position="16"/>
        <end position="61"/>
    </location>
</feature>
<proteinExistence type="predicted"/>
<evidence type="ECO:0000313" key="3">
    <source>
        <dbReference type="Proteomes" id="UP000789901"/>
    </source>
</evidence>
<sequence>MTRLSKLKMLQREKMNVANAARPTRQNLIDLSSSEEDKSINSDESDNSDDDFAEDNNELDDNKETNSIINRLLMASAASFKNNKCTIYTGLSTWTCQRKNKVLKNAAVGSLKITSFFYANSQLLATDNMSTEDSNSISDIMHEEMLSKMEQACYIAVLYFLRLLLKGKEKMEASKTVAEFVSFQFGAYLRSQKFEVTPEMVKKYFEEQILLQLNIRSVQGISVRTAHGHERPDIVAYYQLFLEEVVQLDRFISKWLNQDCKIRTFSQLSDKGEQPLRKKGLDPSVHISDFIAETKEPLKDDHDEACDIIVLGAN</sequence>
<evidence type="ECO:0000256" key="1">
    <source>
        <dbReference type="SAM" id="MobiDB-lite"/>
    </source>
</evidence>
<dbReference type="Proteomes" id="UP000789901">
    <property type="component" value="Unassembled WGS sequence"/>
</dbReference>
<organism evidence="2 3">
    <name type="scientific">Gigaspora margarita</name>
    <dbReference type="NCBI Taxonomy" id="4874"/>
    <lineage>
        <taxon>Eukaryota</taxon>
        <taxon>Fungi</taxon>
        <taxon>Fungi incertae sedis</taxon>
        <taxon>Mucoromycota</taxon>
        <taxon>Glomeromycotina</taxon>
        <taxon>Glomeromycetes</taxon>
        <taxon>Diversisporales</taxon>
        <taxon>Gigasporaceae</taxon>
        <taxon>Gigaspora</taxon>
    </lineage>
</organism>
<reference evidence="2 3" key="1">
    <citation type="submission" date="2021-06" db="EMBL/GenBank/DDBJ databases">
        <authorList>
            <person name="Kallberg Y."/>
            <person name="Tangrot J."/>
            <person name="Rosling A."/>
        </authorList>
    </citation>
    <scope>NUCLEOTIDE SEQUENCE [LARGE SCALE GENOMIC DNA]</scope>
    <source>
        <strain evidence="2 3">120-4 pot B 10/14</strain>
    </source>
</reference>
<keyword evidence="3" id="KW-1185">Reference proteome</keyword>
<protein>
    <submittedName>
        <fullName evidence="2">27268_t:CDS:1</fullName>
    </submittedName>
</protein>
<accession>A0ABN7VC37</accession>
<gene>
    <name evidence="2" type="ORF">GMARGA_LOCUS16190</name>
</gene>
<dbReference type="EMBL" id="CAJVQB010011619">
    <property type="protein sequence ID" value="CAG8749139.1"/>
    <property type="molecule type" value="Genomic_DNA"/>
</dbReference>
<comment type="caution">
    <text evidence="2">The sequence shown here is derived from an EMBL/GenBank/DDBJ whole genome shotgun (WGS) entry which is preliminary data.</text>
</comment>
<feature type="compositionally biased region" description="Acidic residues" evidence="1">
    <location>
        <begin position="43"/>
        <end position="61"/>
    </location>
</feature>
<name>A0ABN7VC37_GIGMA</name>
<evidence type="ECO:0000313" key="2">
    <source>
        <dbReference type="EMBL" id="CAG8749139.1"/>
    </source>
</evidence>